<dbReference type="GO" id="GO:0016757">
    <property type="term" value="F:glycosyltransferase activity"/>
    <property type="evidence" value="ECO:0007669"/>
    <property type="project" value="UniProtKB-KW"/>
</dbReference>
<dbReference type="PATRIC" id="fig|33888.3.peg.1909"/>
<evidence type="ECO:0000256" key="2">
    <source>
        <dbReference type="ARBA" id="ARBA00022679"/>
    </source>
</evidence>
<feature type="domain" description="Glycosyltransferase subfamily 4-like N-terminal" evidence="4">
    <location>
        <begin position="62"/>
        <end position="197"/>
    </location>
</feature>
<dbReference type="PANTHER" id="PTHR45947">
    <property type="entry name" value="SULFOQUINOVOSYL TRANSFERASE SQD2"/>
    <property type="match status" value="1"/>
</dbReference>
<accession>A0A160KTP6</accession>
<dbReference type="InterPro" id="IPR050194">
    <property type="entry name" value="Glycosyltransferase_grp1"/>
</dbReference>
<evidence type="ECO:0000259" key="4">
    <source>
        <dbReference type="Pfam" id="PF13439"/>
    </source>
</evidence>
<proteinExistence type="predicted"/>
<evidence type="ECO:0000259" key="3">
    <source>
        <dbReference type="Pfam" id="PF00534"/>
    </source>
</evidence>
<keyword evidence="2" id="KW-0808">Transferase</keyword>
<dbReference type="Proteomes" id="UP000077071">
    <property type="component" value="Chromosome"/>
</dbReference>
<reference evidence="5 6" key="1">
    <citation type="submission" date="2016-05" db="EMBL/GenBank/DDBJ databases">
        <title>Complete genome sequence of Rathayibacter tritici NCPPB 1953.</title>
        <authorList>
            <person name="Park J."/>
            <person name="Lee H.-H."/>
            <person name="Lee S.-W."/>
            <person name="Seo Y.-S."/>
        </authorList>
    </citation>
    <scope>NUCLEOTIDE SEQUENCE [LARGE SCALE GENOMIC DNA]</scope>
    <source>
        <strain evidence="5 6">NCPPB 1953</strain>
    </source>
</reference>
<keyword evidence="1" id="KW-0328">Glycosyltransferase</keyword>
<dbReference type="KEGG" id="rtn:A6122_1733"/>
<dbReference type="Gene3D" id="3.40.50.2000">
    <property type="entry name" value="Glycogen Phosphorylase B"/>
    <property type="match status" value="2"/>
</dbReference>
<dbReference type="OrthoDB" id="506201at2"/>
<dbReference type="Pfam" id="PF13439">
    <property type="entry name" value="Glyco_transf_4"/>
    <property type="match status" value="1"/>
</dbReference>
<feature type="domain" description="Glycosyl transferase family 1" evidence="3">
    <location>
        <begin position="209"/>
        <end position="367"/>
    </location>
</feature>
<dbReference type="SUPFAM" id="SSF53756">
    <property type="entry name" value="UDP-Glycosyltransferase/glycogen phosphorylase"/>
    <property type="match status" value="1"/>
</dbReference>
<dbReference type="InterPro" id="IPR001296">
    <property type="entry name" value="Glyco_trans_1"/>
</dbReference>
<dbReference type="RefSeq" id="WP_068254031.1">
    <property type="nucleotide sequence ID" value="NZ_CP015515.1"/>
</dbReference>
<dbReference type="STRING" id="33888.A6122_1733"/>
<protein>
    <submittedName>
        <fullName evidence="5">Uncharacterized protein</fullName>
    </submittedName>
</protein>
<keyword evidence="6" id="KW-1185">Reference proteome</keyword>
<dbReference type="Pfam" id="PF00534">
    <property type="entry name" value="Glycos_transf_1"/>
    <property type="match status" value="1"/>
</dbReference>
<dbReference type="GO" id="GO:1901137">
    <property type="term" value="P:carbohydrate derivative biosynthetic process"/>
    <property type="evidence" value="ECO:0007669"/>
    <property type="project" value="UniProtKB-ARBA"/>
</dbReference>
<dbReference type="PANTHER" id="PTHR45947:SF14">
    <property type="entry name" value="SLL1723 PROTEIN"/>
    <property type="match status" value="1"/>
</dbReference>
<sequence>MPPAEPERDGTSELPLVLVWKRAWLQDSETFVRNQMRGLQRWRALGVGLELTGSGVLRDSTDLVLHDPITSLRRRAILLRWFGVSRRLDAIVAEHRPALIHAHFLVDAAYIARYARRRGLPLVVTGHGYDVTSWPLVSGAPRLLRPLARRQRARAARAVFRTAHTVIGVSRFIADGLIRLGADPARTVVSHIGIPTSVDGAAPDAAREGIVFVGRLSDKKGVADLLTAVAALPAPLREVPLTVVGDGHLRATLVEQAARLGLRVTFAGSLPPSEVARVLSGAAVFCAPSLTAANGDAEGFGMVFLEAALAGAPVVSYRHGGVPEAVQDGVTGLLVPEGDVPALTRALAALLGDPERAVRMGRAGRERVLASFDLAERVRDLEDLYDRAARRLPVTTNGDRE</sequence>
<evidence type="ECO:0000313" key="6">
    <source>
        <dbReference type="Proteomes" id="UP000077071"/>
    </source>
</evidence>
<organism evidence="5 6">
    <name type="scientific">Rathayibacter tritici</name>
    <dbReference type="NCBI Taxonomy" id="33888"/>
    <lineage>
        <taxon>Bacteria</taxon>
        <taxon>Bacillati</taxon>
        <taxon>Actinomycetota</taxon>
        <taxon>Actinomycetes</taxon>
        <taxon>Micrococcales</taxon>
        <taxon>Microbacteriaceae</taxon>
        <taxon>Rathayibacter</taxon>
    </lineage>
</organism>
<evidence type="ECO:0000313" key="5">
    <source>
        <dbReference type="EMBL" id="AND16864.1"/>
    </source>
</evidence>
<dbReference type="InterPro" id="IPR028098">
    <property type="entry name" value="Glyco_trans_4-like_N"/>
</dbReference>
<dbReference type="AlphaFoldDB" id="A0A160KTP6"/>
<dbReference type="EMBL" id="CP015515">
    <property type="protein sequence ID" value="AND16864.1"/>
    <property type="molecule type" value="Genomic_DNA"/>
</dbReference>
<gene>
    <name evidence="5" type="ORF">A6122_1733</name>
</gene>
<evidence type="ECO:0000256" key="1">
    <source>
        <dbReference type="ARBA" id="ARBA00022676"/>
    </source>
</evidence>
<name>A0A160KTP6_9MICO</name>